<evidence type="ECO:0000256" key="3">
    <source>
        <dbReference type="PROSITE-ProRule" id="PRU00192"/>
    </source>
</evidence>
<dbReference type="Gene3D" id="2.30.30.40">
    <property type="entry name" value="SH3 Domains"/>
    <property type="match status" value="2"/>
</dbReference>
<evidence type="ECO:0000313" key="8">
    <source>
        <dbReference type="Proteomes" id="UP000241769"/>
    </source>
</evidence>
<gene>
    <name evidence="7" type="ORF">PROFUN_05746</name>
</gene>
<dbReference type="OrthoDB" id="5971719at2759"/>
<feature type="domain" description="SH3" evidence="6">
    <location>
        <begin position="571"/>
        <end position="628"/>
    </location>
</feature>
<dbReference type="STRING" id="1890364.A0A2P6NQK0"/>
<accession>A0A2P6NQK0</accession>
<reference evidence="7 8" key="1">
    <citation type="journal article" date="2018" name="Genome Biol. Evol.">
        <title>Multiple Roots of Fruiting Body Formation in Amoebozoa.</title>
        <authorList>
            <person name="Hillmann F."/>
            <person name="Forbes G."/>
            <person name="Novohradska S."/>
            <person name="Ferling I."/>
            <person name="Riege K."/>
            <person name="Groth M."/>
            <person name="Westermann M."/>
            <person name="Marz M."/>
            <person name="Spaller T."/>
            <person name="Winckler T."/>
            <person name="Schaap P."/>
            <person name="Glockner G."/>
        </authorList>
    </citation>
    <scope>NUCLEOTIDE SEQUENCE [LARGE SCALE GENOMIC DNA]</scope>
    <source>
        <strain evidence="7 8">Jena</strain>
    </source>
</reference>
<evidence type="ECO:0000313" key="7">
    <source>
        <dbReference type="EMBL" id="PRP86230.1"/>
    </source>
</evidence>
<dbReference type="InterPro" id="IPR036028">
    <property type="entry name" value="SH3-like_dom_sf"/>
</dbReference>
<dbReference type="AlphaFoldDB" id="A0A2P6NQK0"/>
<dbReference type="SMART" id="SM00326">
    <property type="entry name" value="SH3"/>
    <property type="match status" value="2"/>
</dbReference>
<keyword evidence="8" id="KW-1185">Reference proteome</keyword>
<evidence type="ECO:0000256" key="1">
    <source>
        <dbReference type="ARBA" id="ARBA00022443"/>
    </source>
</evidence>
<feature type="compositionally biased region" description="Polar residues" evidence="5">
    <location>
        <begin position="479"/>
        <end position="500"/>
    </location>
</feature>
<protein>
    <recommendedName>
        <fullName evidence="6">SH3 domain-containing protein</fullName>
    </recommendedName>
</protein>
<keyword evidence="2" id="KW-0727">SH2 domain</keyword>
<name>A0A2P6NQK0_9EUKA</name>
<feature type="region of interest" description="Disordered" evidence="5">
    <location>
        <begin position="306"/>
        <end position="396"/>
    </location>
</feature>
<dbReference type="PANTHER" id="PTHR46037">
    <property type="entry name" value="PROTEIN ENHANCER OF SEVENLESS 2B"/>
    <property type="match status" value="1"/>
</dbReference>
<dbReference type="Pfam" id="PF00018">
    <property type="entry name" value="SH3_1"/>
    <property type="match status" value="1"/>
</dbReference>
<dbReference type="PRINTS" id="PR00499">
    <property type="entry name" value="P67PHOX"/>
</dbReference>
<proteinExistence type="predicted"/>
<dbReference type="InterPro" id="IPR043539">
    <property type="entry name" value="Grb2-like"/>
</dbReference>
<dbReference type="Pfam" id="PF14604">
    <property type="entry name" value="SH3_9"/>
    <property type="match status" value="1"/>
</dbReference>
<comment type="caution">
    <text evidence="7">The sequence shown here is derived from an EMBL/GenBank/DDBJ whole genome shotgun (WGS) entry which is preliminary data.</text>
</comment>
<organism evidence="7 8">
    <name type="scientific">Planoprotostelium fungivorum</name>
    <dbReference type="NCBI Taxonomy" id="1890364"/>
    <lineage>
        <taxon>Eukaryota</taxon>
        <taxon>Amoebozoa</taxon>
        <taxon>Evosea</taxon>
        <taxon>Variosea</taxon>
        <taxon>Cavosteliida</taxon>
        <taxon>Cavosteliaceae</taxon>
        <taxon>Planoprotostelium</taxon>
    </lineage>
</organism>
<evidence type="ECO:0000256" key="2">
    <source>
        <dbReference type="ARBA" id="ARBA00022999"/>
    </source>
</evidence>
<feature type="region of interest" description="Disordered" evidence="5">
    <location>
        <begin position="409"/>
        <end position="510"/>
    </location>
</feature>
<evidence type="ECO:0000256" key="5">
    <source>
        <dbReference type="SAM" id="MobiDB-lite"/>
    </source>
</evidence>
<dbReference type="SUPFAM" id="SSF50044">
    <property type="entry name" value="SH3-domain"/>
    <property type="match status" value="2"/>
</dbReference>
<feature type="compositionally biased region" description="Basic and acidic residues" evidence="5">
    <location>
        <begin position="334"/>
        <end position="354"/>
    </location>
</feature>
<keyword evidence="4" id="KW-0175">Coiled coil</keyword>
<dbReference type="PROSITE" id="PS50002">
    <property type="entry name" value="SH3"/>
    <property type="match status" value="2"/>
</dbReference>
<dbReference type="EMBL" id="MDYQ01000034">
    <property type="protein sequence ID" value="PRP86230.1"/>
    <property type="molecule type" value="Genomic_DNA"/>
</dbReference>
<dbReference type="InterPro" id="IPR001452">
    <property type="entry name" value="SH3_domain"/>
</dbReference>
<feature type="compositionally biased region" description="Basic and acidic residues" evidence="5">
    <location>
        <begin position="306"/>
        <end position="326"/>
    </location>
</feature>
<dbReference type="Proteomes" id="UP000241769">
    <property type="component" value="Unassembled WGS sequence"/>
</dbReference>
<sequence>MSNAADAESTKKKRILQANHISSILNVNPIITSKLILDLSQGMAHELVRGPKDHKTACYQSLPSRRMTISEGETPHPASHQLIKKPKLSDELSWKIATGQSICEYLDRYRTMSNGMTGNDTLKHVESTTPGMRRKLNYNSIRLLPKVQDSPVMGESKALAIVEDYQKREAEMNEKIQVILSDIHFDRMMMEKIIHQYQEQAEEQSSKSTQMKSEIDSLIEAVQGLKLRDAPLDREEPHDCENSATLLACSAELNREREKVRELQDLVLALEVQISTLKHQIQLSDPASTMHEIPPNFQPYVQSMREETREEMSTKTEEFKPTENKNETMSTTAKKPERPVRPTADKSDSTEKFRVVRRNSSPAPMSPKMASPPITRHNQSPSNVHSRRTDTLRNIQEGSVKKLIEKARHMGSPGTPEDQAAEKPPRPPRGFKVTPALFPTVPPSPSPIKEVPLQPSPQLPSIQSSVSGYSTSSDMSSSGLLQSANSQSPSSFRALQTPANTPAPPKHKKEEKRRILLALFDYAAKQTDELDFLDGDLLRYVDESSDGWILAELYGKTGYIPSNFVFDLSLVTPRKMVGLSDFEGECEGDLTFKRGTMVDVLNQEDDWWIAQADGAVGYVPRNFLGDKS</sequence>
<feature type="coiled-coil region" evidence="4">
    <location>
        <begin position="246"/>
        <end position="280"/>
    </location>
</feature>
<keyword evidence="1 3" id="KW-0728">SH3 domain</keyword>
<dbReference type="PRINTS" id="PR00452">
    <property type="entry name" value="SH3DOMAIN"/>
</dbReference>
<evidence type="ECO:0000259" key="6">
    <source>
        <dbReference type="PROSITE" id="PS50002"/>
    </source>
</evidence>
<dbReference type="InParanoid" id="A0A2P6NQK0"/>
<feature type="domain" description="SH3" evidence="6">
    <location>
        <begin position="511"/>
        <end position="570"/>
    </location>
</feature>
<feature type="compositionally biased region" description="Low complexity" evidence="5">
    <location>
        <begin position="459"/>
        <end position="478"/>
    </location>
</feature>
<feature type="compositionally biased region" description="Low complexity" evidence="5">
    <location>
        <begin position="360"/>
        <end position="373"/>
    </location>
</feature>
<evidence type="ECO:0000256" key="4">
    <source>
        <dbReference type="SAM" id="Coils"/>
    </source>
</evidence>